<dbReference type="EMBL" id="AP022587">
    <property type="protein sequence ID" value="BBY23931.1"/>
    <property type="molecule type" value="Genomic_DNA"/>
</dbReference>
<accession>A0A7I7QCR0</accession>
<organism evidence="2 3">
    <name type="scientific">Mycobacterium stomatepiae</name>
    <dbReference type="NCBI Taxonomy" id="470076"/>
    <lineage>
        <taxon>Bacteria</taxon>
        <taxon>Bacillati</taxon>
        <taxon>Actinomycetota</taxon>
        <taxon>Actinomycetes</taxon>
        <taxon>Mycobacteriales</taxon>
        <taxon>Mycobacteriaceae</taxon>
        <taxon>Mycobacterium</taxon>
        <taxon>Mycobacterium simiae complex</taxon>
    </lineage>
</organism>
<protein>
    <recommendedName>
        <fullName evidence="4">S-adenosyl-L-methionine-dependent methyltransferase</fullName>
    </recommendedName>
</protein>
<feature type="region of interest" description="Disordered" evidence="1">
    <location>
        <begin position="30"/>
        <end position="55"/>
    </location>
</feature>
<dbReference type="PANTHER" id="PTHR43619">
    <property type="entry name" value="S-ADENOSYL-L-METHIONINE-DEPENDENT METHYLTRANSFERASE YKTD-RELATED"/>
    <property type="match status" value="1"/>
</dbReference>
<evidence type="ECO:0008006" key="4">
    <source>
        <dbReference type="Google" id="ProtNLM"/>
    </source>
</evidence>
<reference evidence="2 3" key="1">
    <citation type="journal article" date="2019" name="Emerg. Microbes Infect.">
        <title>Comprehensive subspecies identification of 175 nontuberculous mycobacteria species based on 7547 genomic profiles.</title>
        <authorList>
            <person name="Matsumoto Y."/>
            <person name="Kinjo T."/>
            <person name="Motooka D."/>
            <person name="Nabeya D."/>
            <person name="Jung N."/>
            <person name="Uechi K."/>
            <person name="Horii T."/>
            <person name="Iida T."/>
            <person name="Fujita J."/>
            <person name="Nakamura S."/>
        </authorList>
    </citation>
    <scope>NUCLEOTIDE SEQUENCE [LARGE SCALE GENOMIC DNA]</scope>
    <source>
        <strain evidence="2 3">JCM 17783</strain>
    </source>
</reference>
<proteinExistence type="predicted"/>
<dbReference type="PANTHER" id="PTHR43619:SF2">
    <property type="entry name" value="S-ADENOSYL-L-METHIONINE-DEPENDENT METHYLTRANSFERASES SUPERFAMILY PROTEIN"/>
    <property type="match status" value="1"/>
</dbReference>
<evidence type="ECO:0000313" key="3">
    <source>
        <dbReference type="Proteomes" id="UP000467130"/>
    </source>
</evidence>
<dbReference type="Proteomes" id="UP000467130">
    <property type="component" value="Chromosome"/>
</dbReference>
<dbReference type="AlphaFoldDB" id="A0A7I7QCR0"/>
<dbReference type="Gene3D" id="3.40.50.150">
    <property type="entry name" value="Vaccinia Virus protein VP39"/>
    <property type="match status" value="1"/>
</dbReference>
<dbReference type="InterPro" id="IPR029063">
    <property type="entry name" value="SAM-dependent_MTases_sf"/>
</dbReference>
<gene>
    <name evidence="2" type="ORF">MSTO_41360</name>
</gene>
<evidence type="ECO:0000256" key="1">
    <source>
        <dbReference type="SAM" id="MobiDB-lite"/>
    </source>
</evidence>
<keyword evidence="3" id="KW-1185">Reference proteome</keyword>
<sequence>MWSAEGLVRYLPAQAQDLLFERIHSLSAPGSWLASNVPSQGSNDPDRVERQREDMKRMRAAVAEVVDAEITDVEDLWYPEERTPVDEWLRERGWDVAAATFPELMARYHRTVPEGADDAMPPTLYVSAQRRH</sequence>
<evidence type="ECO:0000313" key="2">
    <source>
        <dbReference type="EMBL" id="BBY23931.1"/>
    </source>
</evidence>
<dbReference type="KEGG" id="msto:MSTO_41360"/>
<feature type="compositionally biased region" description="Basic and acidic residues" evidence="1">
    <location>
        <begin position="44"/>
        <end position="55"/>
    </location>
</feature>
<name>A0A7I7QCR0_9MYCO</name>
<dbReference type="SUPFAM" id="SSF53335">
    <property type="entry name" value="S-adenosyl-L-methionine-dependent methyltransferases"/>
    <property type="match status" value="1"/>
</dbReference>
<feature type="compositionally biased region" description="Polar residues" evidence="1">
    <location>
        <begin position="33"/>
        <end position="43"/>
    </location>
</feature>